<evidence type="ECO:0000313" key="1">
    <source>
        <dbReference type="EMBL" id="MBW0570371.1"/>
    </source>
</evidence>
<dbReference type="OrthoDB" id="2517660at2759"/>
<sequence length="437" mass="49834">MINMKILRKCGVELEHSIKCRCVLPCSTADYINAMEDIITRTRIGKTWTRVPMESKMVFKNSREDKRLERPVLKCHKCGSTSHLANTCTKKAKINEAQCTEEKEESDLDSAVSEDTPVEDYPIENITAFFEVTEVHTHLPHYSEDCRNLINIQDGRMCKTKPAIGKGYTALESCIKSILMNDIEAKVNLDTGKSFTLVGKDHLQAILPRWESHLLPIEGVQSSSSSNNMYPLGILEPNLVFPHPEGSVRMKTEIVVMYNFTSQHIILGNDYLNIYGIDINNHTDRYFKIGENKRQKFAFSNMPKQISVISSVKDTYKEEFVANQLFEAQINSSLSPKMRNELINVLYTYNNAFASDNEPLGTIKGHEVDITLHIDRPYPPVFRRPAYPASPRAREALEKHIQELIQLGVLRKVGNNEEVEVTTPVIIAWHNYKSRMV</sequence>
<accession>A0A9Q3JYH6</accession>
<dbReference type="EMBL" id="AVOT02086130">
    <property type="protein sequence ID" value="MBW0570371.1"/>
    <property type="molecule type" value="Genomic_DNA"/>
</dbReference>
<evidence type="ECO:0008006" key="3">
    <source>
        <dbReference type="Google" id="ProtNLM"/>
    </source>
</evidence>
<gene>
    <name evidence="1" type="ORF">O181_110086</name>
</gene>
<reference evidence="1" key="1">
    <citation type="submission" date="2021-03" db="EMBL/GenBank/DDBJ databases">
        <title>Draft genome sequence of rust myrtle Austropuccinia psidii MF-1, a brazilian biotype.</title>
        <authorList>
            <person name="Quecine M.C."/>
            <person name="Pachon D.M.R."/>
            <person name="Bonatelli M.L."/>
            <person name="Correr F.H."/>
            <person name="Franceschini L.M."/>
            <person name="Leite T.F."/>
            <person name="Margarido G.R.A."/>
            <person name="Almeida C.A."/>
            <person name="Ferrarezi J.A."/>
            <person name="Labate C.A."/>
        </authorList>
    </citation>
    <scope>NUCLEOTIDE SEQUENCE</scope>
    <source>
        <strain evidence="1">MF-1</strain>
    </source>
</reference>
<protein>
    <recommendedName>
        <fullName evidence="3">CCHC-type domain-containing protein</fullName>
    </recommendedName>
</protein>
<dbReference type="Proteomes" id="UP000765509">
    <property type="component" value="Unassembled WGS sequence"/>
</dbReference>
<comment type="caution">
    <text evidence="1">The sequence shown here is derived from an EMBL/GenBank/DDBJ whole genome shotgun (WGS) entry which is preliminary data.</text>
</comment>
<organism evidence="1 2">
    <name type="scientific">Austropuccinia psidii MF-1</name>
    <dbReference type="NCBI Taxonomy" id="1389203"/>
    <lineage>
        <taxon>Eukaryota</taxon>
        <taxon>Fungi</taxon>
        <taxon>Dikarya</taxon>
        <taxon>Basidiomycota</taxon>
        <taxon>Pucciniomycotina</taxon>
        <taxon>Pucciniomycetes</taxon>
        <taxon>Pucciniales</taxon>
        <taxon>Sphaerophragmiaceae</taxon>
        <taxon>Austropuccinia</taxon>
    </lineage>
</organism>
<dbReference type="AlphaFoldDB" id="A0A9Q3JYH6"/>
<evidence type="ECO:0000313" key="2">
    <source>
        <dbReference type="Proteomes" id="UP000765509"/>
    </source>
</evidence>
<name>A0A9Q3JYH6_9BASI</name>
<keyword evidence="2" id="KW-1185">Reference proteome</keyword>
<proteinExistence type="predicted"/>